<gene>
    <name evidence="1" type="ORF">M8818_003575</name>
</gene>
<keyword evidence="2" id="KW-1185">Reference proteome</keyword>
<proteinExistence type="predicted"/>
<name>A0ACC3SJ28_9PEZI</name>
<evidence type="ECO:0000313" key="1">
    <source>
        <dbReference type="EMBL" id="KAK8210405.1"/>
    </source>
</evidence>
<sequence>MDLGVLRNTRSGAIPSYHRLLMAPVCAILLPSVSLPEAPSVHHVSRKNQWIYSRRDRHPYYKGWRRERGSSLLALSPEVLPRRLLHLFWRASGPPCSLRQPGTSGEQSISCDHDFQFHIPARRKTTLLGTLKVLVIGYIVNMAAGLFVAGFFCWWADTLETDVQKSYAVKQAEGRVNVQWSVNLLRGIGCNWFVSLAAFLAASCNDHVSKIYSIWIPIWAFVMMSYQHCIANFYMVPIGMFYGTNFGVGKFIYQSVIPVTIGNVIGGVIPAGLSFWFLYGKNSPIGLDSGKELGKERGAEVEEQQVANPSAAGNTSQMAGPPGYMV</sequence>
<accession>A0ACC3SJ28</accession>
<dbReference type="EMBL" id="JAMKPW020000015">
    <property type="protein sequence ID" value="KAK8210405.1"/>
    <property type="molecule type" value="Genomic_DNA"/>
</dbReference>
<comment type="caution">
    <text evidence="1">The sequence shown here is derived from an EMBL/GenBank/DDBJ whole genome shotgun (WGS) entry which is preliminary data.</text>
</comment>
<protein>
    <submittedName>
        <fullName evidence="1">Uncharacterized protein</fullName>
    </submittedName>
</protein>
<evidence type="ECO:0000313" key="2">
    <source>
        <dbReference type="Proteomes" id="UP001320706"/>
    </source>
</evidence>
<organism evidence="1 2">
    <name type="scientific">Zalaria obscura</name>
    <dbReference type="NCBI Taxonomy" id="2024903"/>
    <lineage>
        <taxon>Eukaryota</taxon>
        <taxon>Fungi</taxon>
        <taxon>Dikarya</taxon>
        <taxon>Ascomycota</taxon>
        <taxon>Pezizomycotina</taxon>
        <taxon>Dothideomycetes</taxon>
        <taxon>Dothideomycetidae</taxon>
        <taxon>Dothideales</taxon>
        <taxon>Zalariaceae</taxon>
        <taxon>Zalaria</taxon>
    </lineage>
</organism>
<reference evidence="1" key="1">
    <citation type="submission" date="2024-02" db="EMBL/GenBank/DDBJ databases">
        <title>Metagenome Assembled Genome of Zalaria obscura JY119.</title>
        <authorList>
            <person name="Vighnesh L."/>
            <person name="Jagadeeshwari U."/>
            <person name="Venkata Ramana C."/>
            <person name="Sasikala C."/>
        </authorList>
    </citation>
    <scope>NUCLEOTIDE SEQUENCE</scope>
    <source>
        <strain evidence="1">JY119</strain>
    </source>
</reference>
<dbReference type="Proteomes" id="UP001320706">
    <property type="component" value="Unassembled WGS sequence"/>
</dbReference>